<sequence length="151" mass="17905">MRSIFSAVILCFLCFLVSGQYHLPEPENVDKYYDCWTYVNCVLGEPGFRKFEDCVSVLPKEEFEASVKYVNDNFFKYQTKTVPQMFEEYCTYKGDKRKEVFTKTWGGGLYFRKHICNMPDKQDECARLYQSFGCIFHYLDQLNEQNKCTIS</sequence>
<keyword evidence="3" id="KW-1185">Reference proteome</keyword>
<feature type="signal peptide" evidence="1">
    <location>
        <begin position="1"/>
        <end position="19"/>
    </location>
</feature>
<comment type="caution">
    <text evidence="2">The sequence shown here is derived from an EMBL/GenBank/DDBJ whole genome shotgun (WGS) entry which is preliminary data.</text>
</comment>
<organism evidence="2 3">
    <name type="scientific">Araneus ventricosus</name>
    <name type="common">Orbweaver spider</name>
    <name type="synonym">Epeira ventricosa</name>
    <dbReference type="NCBI Taxonomy" id="182803"/>
    <lineage>
        <taxon>Eukaryota</taxon>
        <taxon>Metazoa</taxon>
        <taxon>Ecdysozoa</taxon>
        <taxon>Arthropoda</taxon>
        <taxon>Chelicerata</taxon>
        <taxon>Arachnida</taxon>
        <taxon>Araneae</taxon>
        <taxon>Araneomorphae</taxon>
        <taxon>Entelegynae</taxon>
        <taxon>Araneoidea</taxon>
        <taxon>Araneidae</taxon>
        <taxon>Araneus</taxon>
    </lineage>
</organism>
<feature type="chain" id="PRO_5021289668" description="DUF19 domain-containing protein" evidence="1">
    <location>
        <begin position="20"/>
        <end position="151"/>
    </location>
</feature>
<accession>A0A4Y2A9H6</accession>
<gene>
    <name evidence="2" type="ORF">AVEN_53215_1</name>
</gene>
<dbReference type="OrthoDB" id="10283093at2759"/>
<evidence type="ECO:0000256" key="1">
    <source>
        <dbReference type="SAM" id="SignalP"/>
    </source>
</evidence>
<evidence type="ECO:0008006" key="4">
    <source>
        <dbReference type="Google" id="ProtNLM"/>
    </source>
</evidence>
<dbReference type="EMBL" id="BGPR01000010">
    <property type="protein sequence ID" value="GBL76453.1"/>
    <property type="molecule type" value="Genomic_DNA"/>
</dbReference>
<dbReference type="AlphaFoldDB" id="A0A4Y2A9H6"/>
<keyword evidence="1" id="KW-0732">Signal</keyword>
<name>A0A4Y2A9H6_ARAVE</name>
<protein>
    <recommendedName>
        <fullName evidence="4">DUF19 domain-containing protein</fullName>
    </recommendedName>
</protein>
<proteinExistence type="predicted"/>
<evidence type="ECO:0000313" key="3">
    <source>
        <dbReference type="Proteomes" id="UP000499080"/>
    </source>
</evidence>
<dbReference type="Proteomes" id="UP000499080">
    <property type="component" value="Unassembled WGS sequence"/>
</dbReference>
<evidence type="ECO:0000313" key="2">
    <source>
        <dbReference type="EMBL" id="GBL76453.1"/>
    </source>
</evidence>
<reference evidence="2 3" key="1">
    <citation type="journal article" date="2019" name="Sci. Rep.">
        <title>Orb-weaving spider Araneus ventricosus genome elucidates the spidroin gene catalogue.</title>
        <authorList>
            <person name="Kono N."/>
            <person name="Nakamura H."/>
            <person name="Ohtoshi R."/>
            <person name="Moran D.A.P."/>
            <person name="Shinohara A."/>
            <person name="Yoshida Y."/>
            <person name="Fujiwara M."/>
            <person name="Mori M."/>
            <person name="Tomita M."/>
            <person name="Arakawa K."/>
        </authorList>
    </citation>
    <scope>NUCLEOTIDE SEQUENCE [LARGE SCALE GENOMIC DNA]</scope>
</reference>